<dbReference type="Proteomes" id="UP001166291">
    <property type="component" value="Unassembled WGS sequence"/>
</dbReference>
<dbReference type="InterPro" id="IPR005481">
    <property type="entry name" value="BC-like_N"/>
</dbReference>
<name>A0ABS6VWQ8_9GAMM</name>
<dbReference type="Pfam" id="PF00364">
    <property type="entry name" value="Biotin_lipoyl"/>
    <property type="match status" value="1"/>
</dbReference>
<keyword evidence="6 8" id="KW-0067">ATP-binding</keyword>
<dbReference type="CDD" id="cd06850">
    <property type="entry name" value="biotinyl_domain"/>
    <property type="match status" value="1"/>
</dbReference>
<evidence type="ECO:0000259" key="12">
    <source>
        <dbReference type="PROSITE" id="PS50980"/>
    </source>
</evidence>
<keyword evidence="4" id="KW-0436">Ligase</keyword>
<feature type="domain" description="CoA carboxyltransferase N-terminal" evidence="12">
    <location>
        <begin position="571"/>
        <end position="839"/>
    </location>
</feature>
<feature type="coiled-coil region" evidence="9">
    <location>
        <begin position="564"/>
        <end position="591"/>
    </location>
</feature>
<dbReference type="Pfam" id="PF01039">
    <property type="entry name" value="Carboxyl_trans"/>
    <property type="match status" value="1"/>
</dbReference>
<evidence type="ECO:0000256" key="1">
    <source>
        <dbReference type="ARBA" id="ARBA00001953"/>
    </source>
</evidence>
<dbReference type="InterPro" id="IPR011763">
    <property type="entry name" value="COA_CT_C"/>
</dbReference>
<dbReference type="EC" id="6.4.1.2" evidence="3"/>
<evidence type="ECO:0000256" key="8">
    <source>
        <dbReference type="PROSITE-ProRule" id="PRU00409"/>
    </source>
</evidence>
<dbReference type="PROSITE" id="PS50989">
    <property type="entry name" value="COA_CT_CTER"/>
    <property type="match status" value="1"/>
</dbReference>
<reference evidence="14" key="1">
    <citation type="submission" date="2021-07" db="EMBL/GenBank/DDBJ databases">
        <title>Zhongshania sp. CAU 1632 isolated from seawater.</title>
        <authorList>
            <person name="Kim W."/>
        </authorList>
    </citation>
    <scope>NUCLEOTIDE SEQUENCE</scope>
    <source>
        <strain evidence="14">CAU 1632</strain>
    </source>
</reference>
<dbReference type="PANTHER" id="PTHR48095:SF5">
    <property type="entry name" value="BLL7292 PROTEIN"/>
    <property type="match status" value="1"/>
</dbReference>
<evidence type="ECO:0000313" key="14">
    <source>
        <dbReference type="EMBL" id="MBW2942763.1"/>
    </source>
</evidence>
<sequence>MFSSISVFKKLLIANRGEVAVRIARSAQDIGLACVAVYSEDDEHSGHLRYADSVHPLRGSGAAAYLDTDQLISAAQERGCDAVHPGYGFLSENAEFARRCQQAGLVFIGPSPENIALFGDKTRAIDLAVQCGVAVNKSTTGALTLDQAKSFFVSLGAGEAMIIKARAGGGGKGMRVVSHLDELAQAFAHCQSEAIKAFASDALYAERLIRRARHIEVQIIGDGQEVSHLWERECTLQRQHQKLVEIAPSPSLSEEQRNTVIHSAMLMAQKAGYSNIGTFEFLIDLDREGQPDEILFLEVNPRLQVEHTVTEEVLGLDLLHIQLALAAGAKLAELNLNQDSIPAPRGCAVQLRINMETMDEQGRALPSGGFLERFVAPTGPGIRVDTFAYSGYRTVASFDSLLAKLIVSSPGGDYSALLKRAGRALKEFDIEGVSTNIAFLNKLLSHPAVLANTISTRFVEEYISDLYVAVDKQDKLQQALYDDDVVALVAPLYGVVSALNIAVGDYVQQGAELLCIEAMKLEHVIHAPSNGFVQDVFCRVGDSLQEGDVIVVLQHADDKSVQANANTEMDLALIREDLQLLRERHAETLDEQRPTAVARRRSRGQRTARENIADLCDDGSFIEYGQLTVAYLHARKSDEELRATTPADGFVMGIATVNADLFGEQAAQVAVGSYDATVMAGTQGHKNHQKTDRLFDLAKDHKIPLLLFAEGGGGRPREDPVTIAALQNENFRKLAELSGLVPVVGVVSGRCFAGNAALLGMADVIIATENSNIGMAGPALIEAGGLGVFSPEQVGPIAVQHDNGVVDIRVKDEAEAVATSKKYLGYFQGNIETWRATDARRLRHIIPENRLRAYDVRDVINELADIDSVLELRSAFGKAYVTALARIEGRAVGVIANNPKFNSGAIDSDSADKASRFMRLCDAHGLAILSLIDTPGIMVGPEAEQTALVRHSARMFVTAASLQVPIFAIVLRKAYGLGAMAAAGGHFRAPFFTIAWPTGELGGMGLEGGVRLAYKNELAAIEDENERQAFFEERVASRYRKGKASYIASYFELDAVIDPADSRQWIVRGLMAAAESLKTRSRRFIDSW</sequence>
<evidence type="ECO:0000256" key="4">
    <source>
        <dbReference type="ARBA" id="ARBA00022598"/>
    </source>
</evidence>
<comment type="pathway">
    <text evidence="2">Lipid metabolism; malonyl-CoA biosynthesis; malonyl-CoA from acetyl-CoA: step 1/1.</text>
</comment>
<dbReference type="InterPro" id="IPR005482">
    <property type="entry name" value="Biotin_COase_C"/>
</dbReference>
<evidence type="ECO:0000259" key="13">
    <source>
        <dbReference type="PROSITE" id="PS50989"/>
    </source>
</evidence>
<evidence type="ECO:0000313" key="15">
    <source>
        <dbReference type="Proteomes" id="UP001166291"/>
    </source>
</evidence>
<dbReference type="PANTHER" id="PTHR48095">
    <property type="entry name" value="PYRUVATE CARBOXYLASE SUBUNIT A"/>
    <property type="match status" value="1"/>
</dbReference>
<keyword evidence="5 8" id="KW-0547">Nucleotide-binding</keyword>
<dbReference type="InterPro" id="IPR005479">
    <property type="entry name" value="CPAse_ATP-bd"/>
</dbReference>
<evidence type="ECO:0000256" key="3">
    <source>
        <dbReference type="ARBA" id="ARBA00013058"/>
    </source>
</evidence>
<dbReference type="Pfam" id="PF00289">
    <property type="entry name" value="Biotin_carb_N"/>
    <property type="match status" value="1"/>
</dbReference>
<dbReference type="PROSITE" id="PS00867">
    <property type="entry name" value="CPSASE_2"/>
    <property type="match status" value="1"/>
</dbReference>
<dbReference type="InterPro" id="IPR011761">
    <property type="entry name" value="ATP-grasp"/>
</dbReference>
<evidence type="ECO:0000256" key="2">
    <source>
        <dbReference type="ARBA" id="ARBA00004956"/>
    </source>
</evidence>
<proteinExistence type="predicted"/>
<dbReference type="RefSeq" id="WP_219045008.1">
    <property type="nucleotide sequence ID" value="NZ_JAHWDQ010000007.1"/>
</dbReference>
<dbReference type="PROSITE" id="PS50980">
    <property type="entry name" value="COA_CT_NTER"/>
    <property type="match status" value="1"/>
</dbReference>
<organism evidence="14 15">
    <name type="scientific">Zhongshania aquimaris</name>
    <dbReference type="NCBI Taxonomy" id="2857107"/>
    <lineage>
        <taxon>Bacteria</taxon>
        <taxon>Pseudomonadati</taxon>
        <taxon>Pseudomonadota</taxon>
        <taxon>Gammaproteobacteria</taxon>
        <taxon>Cellvibrionales</taxon>
        <taxon>Spongiibacteraceae</taxon>
        <taxon>Zhongshania</taxon>
    </lineage>
</organism>
<feature type="domain" description="Biotin carboxylation" evidence="11">
    <location>
        <begin position="7"/>
        <end position="464"/>
    </location>
</feature>
<dbReference type="InterPro" id="IPR051602">
    <property type="entry name" value="ACC_Biotin_Carboxylase"/>
</dbReference>
<keyword evidence="7" id="KW-0511">Multifunctional enzyme</keyword>
<dbReference type="Pfam" id="PF02785">
    <property type="entry name" value="Biotin_carb_C"/>
    <property type="match status" value="1"/>
</dbReference>
<protein>
    <recommendedName>
        <fullName evidence="3">acetyl-CoA carboxylase</fullName>
        <ecNumber evidence="3">6.4.1.2</ecNumber>
    </recommendedName>
</protein>
<dbReference type="Pfam" id="PF02786">
    <property type="entry name" value="CPSase_L_D2"/>
    <property type="match status" value="1"/>
</dbReference>
<evidence type="ECO:0000256" key="9">
    <source>
        <dbReference type="SAM" id="Coils"/>
    </source>
</evidence>
<comment type="cofactor">
    <cofactor evidence="1">
        <name>biotin</name>
        <dbReference type="ChEBI" id="CHEBI:57586"/>
    </cofactor>
</comment>
<dbReference type="InterPro" id="IPR011762">
    <property type="entry name" value="COA_CT_N"/>
</dbReference>
<evidence type="ECO:0000259" key="10">
    <source>
        <dbReference type="PROSITE" id="PS50975"/>
    </source>
</evidence>
<dbReference type="InterPro" id="IPR011764">
    <property type="entry name" value="Biotin_carboxylation_dom"/>
</dbReference>
<dbReference type="PROSITE" id="PS50975">
    <property type="entry name" value="ATP_GRASP"/>
    <property type="match status" value="1"/>
</dbReference>
<dbReference type="PROSITE" id="PS50979">
    <property type="entry name" value="BC"/>
    <property type="match status" value="1"/>
</dbReference>
<dbReference type="EMBL" id="JAHWDQ010000007">
    <property type="protein sequence ID" value="MBW2942763.1"/>
    <property type="molecule type" value="Genomic_DNA"/>
</dbReference>
<feature type="domain" description="CoA carboxyltransferase C-terminal" evidence="13">
    <location>
        <begin position="838"/>
        <end position="1087"/>
    </location>
</feature>
<evidence type="ECO:0000256" key="7">
    <source>
        <dbReference type="ARBA" id="ARBA00023268"/>
    </source>
</evidence>
<evidence type="ECO:0000259" key="11">
    <source>
        <dbReference type="PROSITE" id="PS50979"/>
    </source>
</evidence>
<keyword evidence="15" id="KW-1185">Reference proteome</keyword>
<evidence type="ECO:0000256" key="5">
    <source>
        <dbReference type="ARBA" id="ARBA00022741"/>
    </source>
</evidence>
<gene>
    <name evidence="14" type="ORF">KXJ70_18330</name>
</gene>
<comment type="caution">
    <text evidence="14">The sequence shown here is derived from an EMBL/GenBank/DDBJ whole genome shotgun (WGS) entry which is preliminary data.</text>
</comment>
<dbReference type="InterPro" id="IPR000089">
    <property type="entry name" value="Biotin_lipoyl"/>
</dbReference>
<keyword evidence="9" id="KW-0175">Coiled coil</keyword>
<feature type="domain" description="ATP-grasp" evidence="10">
    <location>
        <begin position="125"/>
        <end position="327"/>
    </location>
</feature>
<dbReference type="SMART" id="SM00878">
    <property type="entry name" value="Biotin_carb_C"/>
    <property type="match status" value="1"/>
</dbReference>
<dbReference type="InterPro" id="IPR034733">
    <property type="entry name" value="AcCoA_carboxyl_beta"/>
</dbReference>
<accession>A0ABS6VWQ8</accession>
<evidence type="ECO:0000256" key="6">
    <source>
        <dbReference type="ARBA" id="ARBA00022840"/>
    </source>
</evidence>